<dbReference type="SUPFAM" id="SSF48498">
    <property type="entry name" value="Tetracyclin repressor-like, C-terminal domain"/>
    <property type="match status" value="1"/>
</dbReference>
<dbReference type="Proteomes" id="UP001589748">
    <property type="component" value="Unassembled WGS sequence"/>
</dbReference>
<evidence type="ECO:0000259" key="3">
    <source>
        <dbReference type="PROSITE" id="PS50977"/>
    </source>
</evidence>
<dbReference type="PRINTS" id="PR00455">
    <property type="entry name" value="HTHTETR"/>
</dbReference>
<organism evidence="4 5">
    <name type="scientific">Kineococcus gynurae</name>
    <dbReference type="NCBI Taxonomy" id="452979"/>
    <lineage>
        <taxon>Bacteria</taxon>
        <taxon>Bacillati</taxon>
        <taxon>Actinomycetota</taxon>
        <taxon>Actinomycetes</taxon>
        <taxon>Kineosporiales</taxon>
        <taxon>Kineosporiaceae</taxon>
        <taxon>Kineococcus</taxon>
    </lineage>
</organism>
<sequence length="194" mass="20249">MTPTASSGRRADIVAAAHRCFAAHGYARASTAQICRAAGVSSGTFFHYFPTKAAVLVAVLEDGLASTRARAEEWRVLAASDAPAALARWREHVLAEAADEHLPGFVAALAGAPDVPEVDAALSEDAALLHDTLVTVLAAGQQQGVVRQDRTADHLARWLGALGGGLVLRAAERGDLPDDLATGLADVVDRMLRP</sequence>
<keyword evidence="1 2" id="KW-0238">DNA-binding</keyword>
<dbReference type="InterPro" id="IPR050109">
    <property type="entry name" value="HTH-type_TetR-like_transc_reg"/>
</dbReference>
<evidence type="ECO:0000313" key="5">
    <source>
        <dbReference type="Proteomes" id="UP001589748"/>
    </source>
</evidence>
<evidence type="ECO:0000256" key="1">
    <source>
        <dbReference type="ARBA" id="ARBA00023125"/>
    </source>
</evidence>
<feature type="DNA-binding region" description="H-T-H motif" evidence="2">
    <location>
        <begin position="30"/>
        <end position="49"/>
    </location>
</feature>
<evidence type="ECO:0000313" key="4">
    <source>
        <dbReference type="EMBL" id="MFB9376677.1"/>
    </source>
</evidence>
<dbReference type="InterPro" id="IPR001647">
    <property type="entry name" value="HTH_TetR"/>
</dbReference>
<comment type="caution">
    <text evidence="4">The sequence shown here is derived from an EMBL/GenBank/DDBJ whole genome shotgun (WGS) entry which is preliminary data.</text>
</comment>
<dbReference type="PROSITE" id="PS01081">
    <property type="entry name" value="HTH_TETR_1"/>
    <property type="match status" value="1"/>
</dbReference>
<dbReference type="InterPro" id="IPR023772">
    <property type="entry name" value="DNA-bd_HTH_TetR-type_CS"/>
</dbReference>
<dbReference type="Gene3D" id="1.10.357.10">
    <property type="entry name" value="Tetracycline Repressor, domain 2"/>
    <property type="match status" value="1"/>
</dbReference>
<dbReference type="PANTHER" id="PTHR30055:SF229">
    <property type="entry name" value="HTH-TYPE TRANSCRIPTIONAL REPRESSOR RV1474C"/>
    <property type="match status" value="1"/>
</dbReference>
<dbReference type="EMBL" id="JBHMDM010000004">
    <property type="protein sequence ID" value="MFB9376677.1"/>
    <property type="molecule type" value="Genomic_DNA"/>
</dbReference>
<dbReference type="SUPFAM" id="SSF46689">
    <property type="entry name" value="Homeodomain-like"/>
    <property type="match status" value="1"/>
</dbReference>
<dbReference type="PANTHER" id="PTHR30055">
    <property type="entry name" value="HTH-TYPE TRANSCRIPTIONAL REGULATOR RUTR"/>
    <property type="match status" value="1"/>
</dbReference>
<dbReference type="PROSITE" id="PS50977">
    <property type="entry name" value="HTH_TETR_2"/>
    <property type="match status" value="1"/>
</dbReference>
<name>A0ABV5LRJ7_9ACTN</name>
<evidence type="ECO:0000256" key="2">
    <source>
        <dbReference type="PROSITE-ProRule" id="PRU00335"/>
    </source>
</evidence>
<protein>
    <submittedName>
        <fullName evidence="4">TetR/AcrR family transcriptional regulator</fullName>
    </submittedName>
</protein>
<dbReference type="InterPro" id="IPR009057">
    <property type="entry name" value="Homeodomain-like_sf"/>
</dbReference>
<reference evidence="4 5" key="1">
    <citation type="submission" date="2024-09" db="EMBL/GenBank/DDBJ databases">
        <authorList>
            <person name="Sun Q."/>
            <person name="Mori K."/>
        </authorList>
    </citation>
    <scope>NUCLEOTIDE SEQUENCE [LARGE SCALE GENOMIC DNA]</scope>
    <source>
        <strain evidence="4 5">TISTR 1856</strain>
    </source>
</reference>
<keyword evidence="5" id="KW-1185">Reference proteome</keyword>
<dbReference type="InterPro" id="IPR036271">
    <property type="entry name" value="Tet_transcr_reg_TetR-rel_C_sf"/>
</dbReference>
<proteinExistence type="predicted"/>
<accession>A0ABV5LRJ7</accession>
<dbReference type="RefSeq" id="WP_380135962.1">
    <property type="nucleotide sequence ID" value="NZ_JBHLUI010000003.1"/>
</dbReference>
<dbReference type="Pfam" id="PF00440">
    <property type="entry name" value="TetR_N"/>
    <property type="match status" value="1"/>
</dbReference>
<feature type="domain" description="HTH tetR-type" evidence="3">
    <location>
        <begin position="7"/>
        <end position="67"/>
    </location>
</feature>
<gene>
    <name evidence="4" type="ORF">ACFFVI_06820</name>
</gene>